<evidence type="ECO:0000313" key="1">
    <source>
        <dbReference type="EMBL" id="MBX52173.1"/>
    </source>
</evidence>
<dbReference type="EMBL" id="GGEC01071689">
    <property type="protein sequence ID" value="MBX52173.1"/>
    <property type="molecule type" value="Transcribed_RNA"/>
</dbReference>
<sequence>MFFCLSLYVISFMKNLV</sequence>
<organism evidence="1">
    <name type="scientific">Rhizophora mucronata</name>
    <name type="common">Asiatic mangrove</name>
    <dbReference type="NCBI Taxonomy" id="61149"/>
    <lineage>
        <taxon>Eukaryota</taxon>
        <taxon>Viridiplantae</taxon>
        <taxon>Streptophyta</taxon>
        <taxon>Embryophyta</taxon>
        <taxon>Tracheophyta</taxon>
        <taxon>Spermatophyta</taxon>
        <taxon>Magnoliopsida</taxon>
        <taxon>eudicotyledons</taxon>
        <taxon>Gunneridae</taxon>
        <taxon>Pentapetalae</taxon>
        <taxon>rosids</taxon>
        <taxon>fabids</taxon>
        <taxon>Malpighiales</taxon>
        <taxon>Rhizophoraceae</taxon>
        <taxon>Rhizophora</taxon>
    </lineage>
</organism>
<name>A0A2P2PBW9_RHIMU</name>
<protein>
    <submittedName>
        <fullName evidence="1">Uncharacterized protein</fullName>
    </submittedName>
</protein>
<reference evidence="1" key="1">
    <citation type="submission" date="2018-02" db="EMBL/GenBank/DDBJ databases">
        <title>Rhizophora mucronata_Transcriptome.</title>
        <authorList>
            <person name="Meera S.P."/>
            <person name="Sreeshan A."/>
            <person name="Augustine A."/>
        </authorList>
    </citation>
    <scope>NUCLEOTIDE SEQUENCE</scope>
    <source>
        <tissue evidence="1">Leaf</tissue>
    </source>
</reference>
<proteinExistence type="predicted"/>
<dbReference type="AlphaFoldDB" id="A0A2P2PBW9"/>
<accession>A0A2P2PBW9</accession>